<dbReference type="AlphaFoldDB" id="A0A2K6ASM6"/>
<dbReference type="OMA" id="NWGSRRL"/>
<feature type="compositionally biased region" description="Basic residues" evidence="1">
    <location>
        <begin position="15"/>
        <end position="24"/>
    </location>
</feature>
<organism evidence="2 3">
    <name type="scientific">Macaca nemestrina</name>
    <name type="common">Pig-tailed macaque</name>
    <dbReference type="NCBI Taxonomy" id="9545"/>
    <lineage>
        <taxon>Eukaryota</taxon>
        <taxon>Metazoa</taxon>
        <taxon>Chordata</taxon>
        <taxon>Craniata</taxon>
        <taxon>Vertebrata</taxon>
        <taxon>Euteleostomi</taxon>
        <taxon>Mammalia</taxon>
        <taxon>Eutheria</taxon>
        <taxon>Euarchontoglires</taxon>
        <taxon>Primates</taxon>
        <taxon>Haplorrhini</taxon>
        <taxon>Catarrhini</taxon>
        <taxon>Cercopithecidae</taxon>
        <taxon>Cercopithecinae</taxon>
        <taxon>Macaca</taxon>
    </lineage>
</organism>
<accession>A0A2K6ASM6</accession>
<dbReference type="Proteomes" id="UP000233120">
    <property type="component" value="Unassembled WGS sequence"/>
</dbReference>
<evidence type="ECO:0000313" key="3">
    <source>
        <dbReference type="Proteomes" id="UP000233120"/>
    </source>
</evidence>
<protein>
    <submittedName>
        <fullName evidence="2">Uncharacterized protein</fullName>
    </submittedName>
</protein>
<sequence length="86" mass="9273">MGRAWKENENLIPPLKKKKKKQNHRANVTTQAQGGPYLSLPQLCSPPPGGENWGSRRLGPLSLVGKVSRHCSGAAGTPLFLCVQQG</sequence>
<name>A0A2K6ASM6_MACNE</name>
<keyword evidence="3" id="KW-1185">Reference proteome</keyword>
<feature type="region of interest" description="Disordered" evidence="1">
    <location>
        <begin position="1"/>
        <end position="39"/>
    </location>
</feature>
<evidence type="ECO:0000256" key="1">
    <source>
        <dbReference type="SAM" id="MobiDB-lite"/>
    </source>
</evidence>
<dbReference type="Ensembl" id="ENSMNET00000010830.1">
    <property type="protein sequence ID" value="ENSMNEP00000002155.1"/>
    <property type="gene ID" value="ENSMNEG00000009966.1"/>
</dbReference>
<proteinExistence type="predicted"/>
<dbReference type="Bgee" id="ENSMNEG00000009966">
    <property type="expression patterns" value="Expressed in skeletal muscle tissue and 1 other cell type or tissue"/>
</dbReference>
<reference evidence="2" key="2">
    <citation type="submission" date="2025-09" db="UniProtKB">
        <authorList>
            <consortium name="Ensembl"/>
        </authorList>
    </citation>
    <scope>IDENTIFICATION</scope>
</reference>
<evidence type="ECO:0000313" key="2">
    <source>
        <dbReference type="Ensembl" id="ENSMNEP00000002155.1"/>
    </source>
</evidence>
<reference evidence="2" key="1">
    <citation type="submission" date="2025-08" db="UniProtKB">
        <authorList>
            <consortium name="Ensembl"/>
        </authorList>
    </citation>
    <scope>IDENTIFICATION</scope>
</reference>